<sequence>MLRENRSKAVLVRLILTAIAAVLVVVLPTTHSIAATTNGTPNAPTSQPGDRDNGSNSPSQGGGGDARTINPRPQPSAPRDSAPRNSSPPSDSSPSSPGAGSGSPGTSSPGGDTPAKPNSPRQSTPKPDRGPNKYSPNTKSPNGSSRDKLDDDRDDRPDRSTGPSQNRGPNKYSPNAKTPDDRDRPNRDSGRKKREEREERQEQRERRASPPTAETPSPTTPRFPSRPTSPSEPEAGESDDPDSSRESKDSDKRKDSDEEEEPEEADPTPAPDPEPAPTPTPTPTPQEPKRDEDPPARILSPPMQQADPNEPSPRQPNITGKPRPEAEQPEAQTPPDPSAQQLGTGRGWGAYWDLINTIGHGISKGIDAIEWIVEQFEDDPTSPAPAPENAPAEVPAPSTPAEPAEPSTPGTEQAPEPPATGSPAVPAPTQPAPPLDPTPTPTQPAPPAAPPPTIGTSGGGSGTWVTESTNGWSQEAKDYQEQVTGIPPGVTYEVPSETRKTGTVKVDSMEPPTATTQEKWIEAKYSRPKIAYDKNGDLNRWSPPAIEMRNQLEAQYRAAEQHDAVVEWVVSDERQLRDVQDEIDDKEYNDRITVRLKPPNK</sequence>
<protein>
    <submittedName>
        <fullName evidence="3">Tox-REase-5 domain-containing protein</fullName>
    </submittedName>
</protein>
<name>A0ABU7M9D2_9ACTN</name>
<evidence type="ECO:0000259" key="2">
    <source>
        <dbReference type="Pfam" id="PF15648"/>
    </source>
</evidence>
<feature type="domain" description="Tox-REase-5" evidence="2">
    <location>
        <begin position="477"/>
        <end position="572"/>
    </location>
</feature>
<dbReference type="InterPro" id="IPR028904">
    <property type="entry name" value="Tox-REase-5_dom"/>
</dbReference>
<feature type="compositionally biased region" description="Pro residues" evidence="1">
    <location>
        <begin position="415"/>
        <end position="453"/>
    </location>
</feature>
<feature type="region of interest" description="Disordered" evidence="1">
    <location>
        <begin position="373"/>
        <end position="513"/>
    </location>
</feature>
<dbReference type="EMBL" id="JAZDUF010000001">
    <property type="protein sequence ID" value="MEE3849723.1"/>
    <property type="molecule type" value="Genomic_DNA"/>
</dbReference>
<dbReference type="RefSeq" id="WP_330431342.1">
    <property type="nucleotide sequence ID" value="NZ_JAZDUF010000001.1"/>
</dbReference>
<feature type="compositionally biased region" description="Polar residues" evidence="1">
    <location>
        <begin position="464"/>
        <end position="473"/>
    </location>
</feature>
<feature type="compositionally biased region" description="Low complexity" evidence="1">
    <location>
        <begin position="77"/>
        <end position="114"/>
    </location>
</feature>
<feature type="compositionally biased region" description="Basic and acidic residues" evidence="1">
    <location>
        <begin position="178"/>
        <end position="208"/>
    </location>
</feature>
<feature type="compositionally biased region" description="Polar residues" evidence="1">
    <location>
        <begin position="134"/>
        <end position="144"/>
    </location>
</feature>
<proteinExistence type="predicted"/>
<evidence type="ECO:0000313" key="4">
    <source>
        <dbReference type="Proteomes" id="UP001347146"/>
    </source>
</evidence>
<feature type="compositionally biased region" description="Basic and acidic residues" evidence="1">
    <location>
        <begin position="242"/>
        <end position="256"/>
    </location>
</feature>
<keyword evidence="4" id="KW-1185">Reference proteome</keyword>
<evidence type="ECO:0000313" key="3">
    <source>
        <dbReference type="EMBL" id="MEE3849723.1"/>
    </source>
</evidence>
<comment type="caution">
    <text evidence="3">The sequence shown here is derived from an EMBL/GenBank/DDBJ whole genome shotgun (WGS) entry which is preliminary data.</text>
</comment>
<feature type="compositionally biased region" description="Polar residues" evidence="1">
    <location>
        <begin position="161"/>
        <end position="176"/>
    </location>
</feature>
<gene>
    <name evidence="3" type="ORF">VZC37_05235</name>
</gene>
<feature type="compositionally biased region" description="Pro residues" evidence="1">
    <location>
        <begin position="268"/>
        <end position="286"/>
    </location>
</feature>
<feature type="compositionally biased region" description="Basic and acidic residues" evidence="1">
    <location>
        <begin position="145"/>
        <end position="159"/>
    </location>
</feature>
<feature type="compositionally biased region" description="Acidic residues" evidence="1">
    <location>
        <begin position="257"/>
        <end position="266"/>
    </location>
</feature>
<accession>A0ABU7M9D2</accession>
<feature type="compositionally biased region" description="Low complexity" evidence="1">
    <location>
        <begin position="389"/>
        <end position="409"/>
    </location>
</feature>
<feature type="compositionally biased region" description="Low complexity" evidence="1">
    <location>
        <begin position="209"/>
        <end position="233"/>
    </location>
</feature>
<evidence type="ECO:0000256" key="1">
    <source>
        <dbReference type="SAM" id="MobiDB-lite"/>
    </source>
</evidence>
<feature type="compositionally biased region" description="Low complexity" evidence="1">
    <location>
        <begin position="34"/>
        <end position="45"/>
    </location>
</feature>
<organism evidence="3 4">
    <name type="scientific">Gordonia sesuvii</name>
    <dbReference type="NCBI Taxonomy" id="3116777"/>
    <lineage>
        <taxon>Bacteria</taxon>
        <taxon>Bacillati</taxon>
        <taxon>Actinomycetota</taxon>
        <taxon>Actinomycetes</taxon>
        <taxon>Mycobacteriales</taxon>
        <taxon>Gordoniaceae</taxon>
        <taxon>Gordonia</taxon>
    </lineage>
</organism>
<dbReference type="Pfam" id="PF15648">
    <property type="entry name" value="Tox-REase-5"/>
    <property type="match status" value="1"/>
</dbReference>
<feature type="region of interest" description="Disordered" evidence="1">
    <location>
        <begin position="34"/>
        <end position="346"/>
    </location>
</feature>
<dbReference type="Proteomes" id="UP001347146">
    <property type="component" value="Unassembled WGS sequence"/>
</dbReference>
<reference evidence="3 4" key="1">
    <citation type="submission" date="2024-01" db="EMBL/GenBank/DDBJ databases">
        <title>Draft genome sequence of Gordonia sp. LSe1-13.</title>
        <authorList>
            <person name="Suphannarot A."/>
            <person name="Mingma R."/>
        </authorList>
    </citation>
    <scope>NUCLEOTIDE SEQUENCE [LARGE SCALE GENOMIC DNA]</scope>
    <source>
        <strain evidence="3 4">LSe1-13</strain>
    </source>
</reference>